<dbReference type="AlphaFoldDB" id="A0A4P6JS03"/>
<keyword evidence="1" id="KW-0732">Signal</keyword>
<evidence type="ECO:0000256" key="1">
    <source>
        <dbReference type="ARBA" id="ARBA00022729"/>
    </source>
</evidence>
<dbReference type="Pfam" id="PF26580">
    <property type="entry name" value="Mtb12_C"/>
    <property type="match status" value="1"/>
</dbReference>
<name>A0A4P6JS03_KTERU</name>
<sequence length="80" mass="8804">MTYNDQAITDVLFKQANQVLDASKGKVSSTSITSTNISTDNGTNTATFTVSVQRNGQPYNVHLELKQEGNNWKIVNLDNI</sequence>
<dbReference type="Proteomes" id="UP000290365">
    <property type="component" value="Chromosome"/>
</dbReference>
<proteinExistence type="inferred from homology"/>
<dbReference type="KEGG" id="kbs:EPA93_19070"/>
<gene>
    <name evidence="4" type="ORF">EPA93_19070</name>
</gene>
<protein>
    <submittedName>
        <fullName evidence="4">DUF3828 domain-containing protein</fullName>
    </submittedName>
</protein>
<organism evidence="4 5">
    <name type="scientific">Ktedonosporobacter rubrisoli</name>
    <dbReference type="NCBI Taxonomy" id="2509675"/>
    <lineage>
        <taxon>Bacteria</taxon>
        <taxon>Bacillati</taxon>
        <taxon>Chloroflexota</taxon>
        <taxon>Ktedonobacteria</taxon>
        <taxon>Ktedonobacterales</taxon>
        <taxon>Ktedonosporobacteraceae</taxon>
        <taxon>Ktedonosporobacter</taxon>
    </lineage>
</organism>
<keyword evidence="5" id="KW-1185">Reference proteome</keyword>
<evidence type="ECO:0000313" key="5">
    <source>
        <dbReference type="Proteomes" id="UP000290365"/>
    </source>
</evidence>
<dbReference type="Gene3D" id="3.10.450.50">
    <property type="match status" value="1"/>
</dbReference>
<evidence type="ECO:0000256" key="2">
    <source>
        <dbReference type="ARBA" id="ARBA00093774"/>
    </source>
</evidence>
<evidence type="ECO:0000259" key="3">
    <source>
        <dbReference type="Pfam" id="PF26580"/>
    </source>
</evidence>
<reference evidence="4 5" key="1">
    <citation type="submission" date="2019-01" db="EMBL/GenBank/DDBJ databases">
        <title>Ktedonosporobacter rubrisoli SCAWS-G2.</title>
        <authorList>
            <person name="Huang Y."/>
            <person name="Yan B."/>
        </authorList>
    </citation>
    <scope>NUCLEOTIDE SEQUENCE [LARGE SCALE GENOMIC DNA]</scope>
    <source>
        <strain evidence="4 5">SCAWS-G2</strain>
    </source>
</reference>
<comment type="similarity">
    <text evidence="2">Belongs to the MTB12 family.</text>
</comment>
<feature type="domain" description="Low molecular weight antigen MTB12-like C-terminal" evidence="3">
    <location>
        <begin position="17"/>
        <end position="74"/>
    </location>
</feature>
<evidence type="ECO:0000313" key="4">
    <source>
        <dbReference type="EMBL" id="QBD77982.1"/>
    </source>
</evidence>
<dbReference type="EMBL" id="CP035758">
    <property type="protein sequence ID" value="QBD77982.1"/>
    <property type="molecule type" value="Genomic_DNA"/>
</dbReference>
<accession>A0A4P6JS03</accession>
<dbReference type="OrthoDB" id="162276at2"/>
<dbReference type="InterPro" id="IPR058644">
    <property type="entry name" value="Mtb12-like_C"/>
</dbReference>